<dbReference type="SUPFAM" id="SSF56784">
    <property type="entry name" value="HAD-like"/>
    <property type="match status" value="1"/>
</dbReference>
<evidence type="ECO:0000256" key="4">
    <source>
        <dbReference type="ARBA" id="ARBA00022842"/>
    </source>
</evidence>
<dbReference type="STRING" id="1802069.A2970_01195"/>
<dbReference type="InterPro" id="IPR041492">
    <property type="entry name" value="HAD_2"/>
</dbReference>
<keyword evidence="5" id="KW-0119">Carbohydrate metabolism</keyword>
<dbReference type="InterPro" id="IPR006439">
    <property type="entry name" value="HAD-SF_hydro_IA"/>
</dbReference>
<proteinExistence type="inferred from homology"/>
<keyword evidence="3" id="KW-0479">Metal-binding</keyword>
<evidence type="ECO:0000256" key="1">
    <source>
        <dbReference type="ARBA" id="ARBA00001946"/>
    </source>
</evidence>
<sequence length="217" mass="24630">MVKLHLKGIKAAIFDLNGTMIADQKWHREAWRQILKKYGIDMMDEFYRTKISGGKNYWILKKIFPGISDEENNKRALEKEALYREIYKDEIKEVPGLTNLLNKLADKKIKLAMATTASKLNRDFAIEKLGLENVFELTVGDEDVKNAKPDPEIYLKTINLLKVKPEECVAFEDSPSGIGSAKSAGIKIVVGVVIYHSAEDIKSADFFVKDFTEVELD</sequence>
<dbReference type="SFLD" id="SFLDG01135">
    <property type="entry name" value="C1.5.6:_HAD__Beta-PGM__Phospha"/>
    <property type="match status" value="1"/>
</dbReference>
<evidence type="ECO:0008006" key="8">
    <source>
        <dbReference type="Google" id="ProtNLM"/>
    </source>
</evidence>
<dbReference type="PANTHER" id="PTHR46193">
    <property type="entry name" value="6-PHOSPHOGLUCONATE PHOSPHATASE"/>
    <property type="match status" value="1"/>
</dbReference>
<organism evidence="6 7">
    <name type="scientific">Candidatus Roizmanbacteria bacterium RIFCSPLOWO2_01_FULL_44_13</name>
    <dbReference type="NCBI Taxonomy" id="1802069"/>
    <lineage>
        <taxon>Bacteria</taxon>
        <taxon>Candidatus Roizmaniibacteriota</taxon>
    </lineage>
</organism>
<comment type="caution">
    <text evidence="6">The sequence shown here is derived from an EMBL/GenBank/DDBJ whole genome shotgun (WGS) entry which is preliminary data.</text>
</comment>
<evidence type="ECO:0000256" key="3">
    <source>
        <dbReference type="ARBA" id="ARBA00022723"/>
    </source>
</evidence>
<name>A0A1F7J9W2_9BACT</name>
<dbReference type="SFLD" id="SFLDG01129">
    <property type="entry name" value="C1.5:_HAD__Beta-PGM__Phosphata"/>
    <property type="match status" value="1"/>
</dbReference>
<comment type="cofactor">
    <cofactor evidence="1">
        <name>Mg(2+)</name>
        <dbReference type="ChEBI" id="CHEBI:18420"/>
    </cofactor>
</comment>
<comment type="similarity">
    <text evidence="2">Belongs to the HAD-like hydrolase superfamily. CbbY/CbbZ/Gph/YieH family.</text>
</comment>
<dbReference type="InterPro" id="IPR023198">
    <property type="entry name" value="PGP-like_dom2"/>
</dbReference>
<dbReference type="EMBL" id="MGAT01000024">
    <property type="protein sequence ID" value="OGK52423.1"/>
    <property type="molecule type" value="Genomic_DNA"/>
</dbReference>
<evidence type="ECO:0000256" key="5">
    <source>
        <dbReference type="ARBA" id="ARBA00023277"/>
    </source>
</evidence>
<evidence type="ECO:0000256" key="2">
    <source>
        <dbReference type="ARBA" id="ARBA00006171"/>
    </source>
</evidence>
<accession>A0A1F7J9W2</accession>
<dbReference type="SFLD" id="SFLDS00003">
    <property type="entry name" value="Haloacid_Dehalogenase"/>
    <property type="match status" value="1"/>
</dbReference>
<dbReference type="NCBIfam" id="TIGR01509">
    <property type="entry name" value="HAD-SF-IA-v3"/>
    <property type="match status" value="1"/>
</dbReference>
<dbReference type="Proteomes" id="UP000178857">
    <property type="component" value="Unassembled WGS sequence"/>
</dbReference>
<dbReference type="AlphaFoldDB" id="A0A1F7J9W2"/>
<keyword evidence="4" id="KW-0460">Magnesium</keyword>
<dbReference type="InterPro" id="IPR051600">
    <property type="entry name" value="Beta-PGM-like"/>
</dbReference>
<dbReference type="InterPro" id="IPR023214">
    <property type="entry name" value="HAD_sf"/>
</dbReference>
<evidence type="ECO:0000313" key="6">
    <source>
        <dbReference type="EMBL" id="OGK52423.1"/>
    </source>
</evidence>
<dbReference type="Gene3D" id="1.10.150.240">
    <property type="entry name" value="Putative phosphatase, domain 2"/>
    <property type="match status" value="1"/>
</dbReference>
<dbReference type="PANTHER" id="PTHR46193:SF18">
    <property type="entry name" value="HEXITOL PHOSPHATASE B"/>
    <property type="match status" value="1"/>
</dbReference>
<protein>
    <recommendedName>
        <fullName evidence="8">HAD family hydrolase</fullName>
    </recommendedName>
</protein>
<dbReference type="GO" id="GO:0046872">
    <property type="term" value="F:metal ion binding"/>
    <property type="evidence" value="ECO:0007669"/>
    <property type="project" value="UniProtKB-KW"/>
</dbReference>
<reference evidence="6 7" key="1">
    <citation type="journal article" date="2016" name="Nat. Commun.">
        <title>Thousands of microbial genomes shed light on interconnected biogeochemical processes in an aquifer system.</title>
        <authorList>
            <person name="Anantharaman K."/>
            <person name="Brown C.T."/>
            <person name="Hug L.A."/>
            <person name="Sharon I."/>
            <person name="Castelle C.J."/>
            <person name="Probst A.J."/>
            <person name="Thomas B.C."/>
            <person name="Singh A."/>
            <person name="Wilkins M.J."/>
            <person name="Karaoz U."/>
            <person name="Brodie E.L."/>
            <person name="Williams K.H."/>
            <person name="Hubbard S.S."/>
            <person name="Banfield J.F."/>
        </authorList>
    </citation>
    <scope>NUCLEOTIDE SEQUENCE [LARGE SCALE GENOMIC DNA]</scope>
</reference>
<gene>
    <name evidence="6" type="ORF">A2970_01195</name>
</gene>
<dbReference type="GO" id="GO:0003824">
    <property type="term" value="F:catalytic activity"/>
    <property type="evidence" value="ECO:0007669"/>
    <property type="project" value="UniProtKB-ARBA"/>
</dbReference>
<dbReference type="Gene3D" id="3.40.50.1000">
    <property type="entry name" value="HAD superfamily/HAD-like"/>
    <property type="match status" value="1"/>
</dbReference>
<dbReference type="InterPro" id="IPR036412">
    <property type="entry name" value="HAD-like_sf"/>
</dbReference>
<evidence type="ECO:0000313" key="7">
    <source>
        <dbReference type="Proteomes" id="UP000178857"/>
    </source>
</evidence>
<dbReference type="PRINTS" id="PR00413">
    <property type="entry name" value="HADHALOGNASE"/>
</dbReference>
<dbReference type="Pfam" id="PF13419">
    <property type="entry name" value="HAD_2"/>
    <property type="match status" value="1"/>
</dbReference>